<proteinExistence type="predicted"/>
<dbReference type="EMBL" id="KN838724">
    <property type="protein sequence ID" value="KIJ96366.1"/>
    <property type="molecule type" value="Genomic_DNA"/>
</dbReference>
<accession>A0A0C9XFC2</accession>
<reference evidence="3" key="2">
    <citation type="submission" date="2015-01" db="EMBL/GenBank/DDBJ databases">
        <title>Evolutionary Origins and Diversification of the Mycorrhizal Mutualists.</title>
        <authorList>
            <consortium name="DOE Joint Genome Institute"/>
            <consortium name="Mycorrhizal Genomics Consortium"/>
            <person name="Kohler A."/>
            <person name="Kuo A."/>
            <person name="Nagy L.G."/>
            <person name="Floudas D."/>
            <person name="Copeland A."/>
            <person name="Barry K.W."/>
            <person name="Cichocki N."/>
            <person name="Veneault-Fourrey C."/>
            <person name="LaButti K."/>
            <person name="Lindquist E.A."/>
            <person name="Lipzen A."/>
            <person name="Lundell T."/>
            <person name="Morin E."/>
            <person name="Murat C."/>
            <person name="Riley R."/>
            <person name="Ohm R."/>
            <person name="Sun H."/>
            <person name="Tunlid A."/>
            <person name="Henrissat B."/>
            <person name="Grigoriev I.V."/>
            <person name="Hibbett D.S."/>
            <person name="Martin F."/>
        </authorList>
    </citation>
    <scope>NUCLEOTIDE SEQUENCE [LARGE SCALE GENOMIC DNA]</scope>
    <source>
        <strain evidence="3">LaAM-08-1</strain>
    </source>
</reference>
<dbReference type="AlphaFoldDB" id="A0A0C9XFC2"/>
<evidence type="ECO:0000313" key="2">
    <source>
        <dbReference type="EMBL" id="KIJ96366.1"/>
    </source>
</evidence>
<dbReference type="Proteomes" id="UP000054477">
    <property type="component" value="Unassembled WGS sequence"/>
</dbReference>
<keyword evidence="3" id="KW-1185">Reference proteome</keyword>
<organism evidence="2 3">
    <name type="scientific">Laccaria amethystina LaAM-08-1</name>
    <dbReference type="NCBI Taxonomy" id="1095629"/>
    <lineage>
        <taxon>Eukaryota</taxon>
        <taxon>Fungi</taxon>
        <taxon>Dikarya</taxon>
        <taxon>Basidiomycota</taxon>
        <taxon>Agaricomycotina</taxon>
        <taxon>Agaricomycetes</taxon>
        <taxon>Agaricomycetidae</taxon>
        <taxon>Agaricales</taxon>
        <taxon>Agaricineae</taxon>
        <taxon>Hydnangiaceae</taxon>
        <taxon>Laccaria</taxon>
    </lineage>
</organism>
<gene>
    <name evidence="2" type="ORF">K443DRAFT_285627</name>
</gene>
<evidence type="ECO:0000313" key="3">
    <source>
        <dbReference type="Proteomes" id="UP000054477"/>
    </source>
</evidence>
<feature type="region of interest" description="Disordered" evidence="1">
    <location>
        <begin position="104"/>
        <end position="123"/>
    </location>
</feature>
<dbReference type="HOGENOM" id="CLU_1949149_0_0_1"/>
<evidence type="ECO:0000256" key="1">
    <source>
        <dbReference type="SAM" id="MobiDB-lite"/>
    </source>
</evidence>
<name>A0A0C9XFC2_9AGAR</name>
<sequence length="129" mass="14657">MMNLTVIQNQNFAASQQCQVWPRHQQVQYPRQYRPHGRPLHGEPNVGSHTARRRAALLFPSPSSMINLHLYMPDGMFLDEIITKEVVPLPTDSEAVAMKLIAGPDRLSNSGRRRPSKTLTRWSSLARIS</sequence>
<dbReference type="OrthoDB" id="3007182at2759"/>
<protein>
    <submittedName>
        <fullName evidence="2">Uncharacterized protein</fullName>
    </submittedName>
</protein>
<reference evidence="2 3" key="1">
    <citation type="submission" date="2014-04" db="EMBL/GenBank/DDBJ databases">
        <authorList>
            <consortium name="DOE Joint Genome Institute"/>
            <person name="Kuo A."/>
            <person name="Kohler A."/>
            <person name="Nagy L.G."/>
            <person name="Floudas D."/>
            <person name="Copeland A."/>
            <person name="Barry K.W."/>
            <person name="Cichocki N."/>
            <person name="Veneault-Fourrey C."/>
            <person name="LaButti K."/>
            <person name="Lindquist E.A."/>
            <person name="Lipzen A."/>
            <person name="Lundell T."/>
            <person name="Morin E."/>
            <person name="Murat C."/>
            <person name="Sun H."/>
            <person name="Tunlid A."/>
            <person name="Henrissat B."/>
            <person name="Grigoriev I.V."/>
            <person name="Hibbett D.S."/>
            <person name="Martin F."/>
            <person name="Nordberg H.P."/>
            <person name="Cantor M.N."/>
            <person name="Hua S.X."/>
        </authorList>
    </citation>
    <scope>NUCLEOTIDE SEQUENCE [LARGE SCALE GENOMIC DNA]</scope>
    <source>
        <strain evidence="2 3">LaAM-08-1</strain>
    </source>
</reference>